<sequence length="526" mass="58930">MKARLLIIFSIFSIFFISFIQASPINQRSTDVCVKCKSYVPTSPLDSETAELRECLSYINGTIVYRNNDTYYESIKDCNCRIMIYPLAIIYVNNTKDIQEVINCGNLLNITVVVRSGGHSFENYSLGGKDGVLVIDLKNYNKITIDPIAQTAVVGAGNRVGPVYYTLNEAGFLFAAGSCPSVGVGGQTTGGGSGFIGPKYGMASDNILAAEVVLANGTILPVVDNSTHSDLYFAIRGAGNGGFGVITSITFQLYYIPPTMTWFNASYNISERQNVFDAFNECGPKLAENYSLYMTFLPNSIEEDNLCEYEGSNYTVFWAFGTFLGGEIDARNGLKNFLNHSAPIIEPTFNETTWWETLVRFSADGYSDALINPTFDPEAFKVKSFFVDPPGLSHEGLDALYNFINSVECKVVVMFELYGGGKVNDIKPGLTAFMHRHSLALLQLEMKLSGYDQDTIDECLAELKVFAEEFQDKYTSYYSYQNYMDRELKDWQHRYYGNHFEKLVKIKARYDPNNLFNWDQSIPPSY</sequence>
<dbReference type="PROSITE" id="PS00862">
    <property type="entry name" value="OX2_COVAL_FAD"/>
    <property type="match status" value="1"/>
</dbReference>
<dbReference type="EMBL" id="PQFF01000074">
    <property type="protein sequence ID" value="RHZ84742.1"/>
    <property type="molecule type" value="Genomic_DNA"/>
</dbReference>
<feature type="domain" description="FAD-binding PCMH-type" evidence="7">
    <location>
        <begin position="82"/>
        <end position="256"/>
    </location>
</feature>
<gene>
    <name evidence="8" type="ORF">Glove_78g22</name>
</gene>
<dbReference type="InterPro" id="IPR006093">
    <property type="entry name" value="Oxy_OxRdtase_FAD_BS"/>
</dbReference>
<comment type="similarity">
    <text evidence="2">Belongs to the oxygen-dependent FAD-linked oxidoreductase family.</text>
</comment>
<dbReference type="PANTHER" id="PTHR42973">
    <property type="entry name" value="BINDING OXIDOREDUCTASE, PUTATIVE (AFU_ORTHOLOGUE AFUA_1G17690)-RELATED"/>
    <property type="match status" value="1"/>
</dbReference>
<keyword evidence="9" id="KW-1185">Reference proteome</keyword>
<evidence type="ECO:0000256" key="6">
    <source>
        <dbReference type="SAM" id="SignalP"/>
    </source>
</evidence>
<dbReference type="PANTHER" id="PTHR42973:SF39">
    <property type="entry name" value="FAD-BINDING PCMH-TYPE DOMAIN-CONTAINING PROTEIN"/>
    <property type="match status" value="1"/>
</dbReference>
<evidence type="ECO:0000256" key="3">
    <source>
        <dbReference type="ARBA" id="ARBA00022630"/>
    </source>
</evidence>
<feature type="signal peptide" evidence="6">
    <location>
        <begin position="1"/>
        <end position="22"/>
    </location>
</feature>
<dbReference type="Gene3D" id="3.40.462.20">
    <property type="match status" value="1"/>
</dbReference>
<accession>A0A397JC95</accession>
<dbReference type="Gene3D" id="3.30.43.10">
    <property type="entry name" value="Uridine Diphospho-n-acetylenolpyruvylglucosamine Reductase, domain 2"/>
    <property type="match status" value="1"/>
</dbReference>
<dbReference type="InterPro" id="IPR006094">
    <property type="entry name" value="Oxid_FAD_bind_N"/>
</dbReference>
<dbReference type="InterPro" id="IPR016167">
    <property type="entry name" value="FAD-bd_PCMH_sub1"/>
</dbReference>
<dbReference type="Proteomes" id="UP000266861">
    <property type="component" value="Unassembled WGS sequence"/>
</dbReference>
<dbReference type="AlphaFoldDB" id="A0A397JC95"/>
<feature type="chain" id="PRO_5017408076" description="FAD-binding PCMH-type domain-containing protein" evidence="6">
    <location>
        <begin position="23"/>
        <end position="526"/>
    </location>
</feature>
<comment type="cofactor">
    <cofactor evidence="1">
        <name>FAD</name>
        <dbReference type="ChEBI" id="CHEBI:57692"/>
    </cofactor>
</comment>
<dbReference type="OrthoDB" id="415825at2759"/>
<evidence type="ECO:0000313" key="9">
    <source>
        <dbReference type="Proteomes" id="UP000266861"/>
    </source>
</evidence>
<dbReference type="InterPro" id="IPR016166">
    <property type="entry name" value="FAD-bd_PCMH"/>
</dbReference>
<dbReference type="Gene3D" id="3.30.465.10">
    <property type="match status" value="1"/>
</dbReference>
<evidence type="ECO:0000256" key="4">
    <source>
        <dbReference type="ARBA" id="ARBA00022827"/>
    </source>
</evidence>
<dbReference type="InterPro" id="IPR016164">
    <property type="entry name" value="FAD-linked_Oxase-like_C"/>
</dbReference>
<keyword evidence="3" id="KW-0285">Flavoprotein</keyword>
<evidence type="ECO:0000259" key="7">
    <source>
        <dbReference type="PROSITE" id="PS51387"/>
    </source>
</evidence>
<keyword evidence="6" id="KW-0732">Signal</keyword>
<evidence type="ECO:0000256" key="2">
    <source>
        <dbReference type="ARBA" id="ARBA00005466"/>
    </source>
</evidence>
<proteinExistence type="inferred from homology"/>
<name>A0A397JC95_9GLOM</name>
<keyword evidence="4" id="KW-0274">FAD</keyword>
<dbReference type="InterPro" id="IPR016169">
    <property type="entry name" value="FAD-bd_PCMH_sub2"/>
</dbReference>
<evidence type="ECO:0000256" key="5">
    <source>
        <dbReference type="ARBA" id="ARBA00023002"/>
    </source>
</evidence>
<evidence type="ECO:0000256" key="1">
    <source>
        <dbReference type="ARBA" id="ARBA00001974"/>
    </source>
</evidence>
<evidence type="ECO:0000313" key="8">
    <source>
        <dbReference type="EMBL" id="RHZ84742.1"/>
    </source>
</evidence>
<dbReference type="InterPro" id="IPR036318">
    <property type="entry name" value="FAD-bd_PCMH-like_sf"/>
</dbReference>
<keyword evidence="5" id="KW-0560">Oxidoreductase</keyword>
<dbReference type="GO" id="GO:0016491">
    <property type="term" value="F:oxidoreductase activity"/>
    <property type="evidence" value="ECO:0007669"/>
    <property type="project" value="UniProtKB-KW"/>
</dbReference>
<dbReference type="GO" id="GO:0071949">
    <property type="term" value="F:FAD binding"/>
    <property type="evidence" value="ECO:0007669"/>
    <property type="project" value="InterPro"/>
</dbReference>
<dbReference type="PROSITE" id="PS51387">
    <property type="entry name" value="FAD_PCMH"/>
    <property type="match status" value="1"/>
</dbReference>
<dbReference type="SUPFAM" id="SSF55103">
    <property type="entry name" value="FAD-linked oxidases, C-terminal domain"/>
    <property type="match status" value="1"/>
</dbReference>
<comment type="caution">
    <text evidence="8">The sequence shown here is derived from an EMBL/GenBank/DDBJ whole genome shotgun (WGS) entry which is preliminary data.</text>
</comment>
<organism evidence="8 9">
    <name type="scientific">Diversispora epigaea</name>
    <dbReference type="NCBI Taxonomy" id="1348612"/>
    <lineage>
        <taxon>Eukaryota</taxon>
        <taxon>Fungi</taxon>
        <taxon>Fungi incertae sedis</taxon>
        <taxon>Mucoromycota</taxon>
        <taxon>Glomeromycotina</taxon>
        <taxon>Glomeromycetes</taxon>
        <taxon>Diversisporales</taxon>
        <taxon>Diversisporaceae</taxon>
        <taxon>Diversispora</taxon>
    </lineage>
</organism>
<dbReference type="InterPro" id="IPR050416">
    <property type="entry name" value="FAD-linked_Oxidoreductase"/>
</dbReference>
<reference evidence="8 9" key="1">
    <citation type="submission" date="2018-08" db="EMBL/GenBank/DDBJ databases">
        <title>Genome and evolution of the arbuscular mycorrhizal fungus Diversispora epigaea (formerly Glomus versiforme) and its bacterial endosymbionts.</title>
        <authorList>
            <person name="Sun X."/>
            <person name="Fei Z."/>
            <person name="Harrison M."/>
        </authorList>
    </citation>
    <scope>NUCLEOTIDE SEQUENCE [LARGE SCALE GENOMIC DNA]</scope>
    <source>
        <strain evidence="8 9">IT104</strain>
    </source>
</reference>
<dbReference type="SUPFAM" id="SSF56176">
    <property type="entry name" value="FAD-binding/transporter-associated domain-like"/>
    <property type="match status" value="1"/>
</dbReference>
<protein>
    <recommendedName>
        <fullName evidence="7">FAD-binding PCMH-type domain-containing protein</fullName>
    </recommendedName>
</protein>
<dbReference type="Pfam" id="PF01565">
    <property type="entry name" value="FAD_binding_4"/>
    <property type="match status" value="1"/>
</dbReference>
<dbReference type="InterPro" id="IPR012951">
    <property type="entry name" value="BBE"/>
</dbReference>
<dbReference type="STRING" id="1348612.A0A397JC95"/>
<dbReference type="Pfam" id="PF08031">
    <property type="entry name" value="BBE"/>
    <property type="match status" value="1"/>
</dbReference>